<dbReference type="Pfam" id="PF01934">
    <property type="entry name" value="HepT-like"/>
    <property type="match status" value="1"/>
</dbReference>
<keyword evidence="5" id="KW-1185">Reference proteome</keyword>
<dbReference type="GO" id="GO:0004540">
    <property type="term" value="F:RNA nuclease activity"/>
    <property type="evidence" value="ECO:0007669"/>
    <property type="project" value="InterPro"/>
</dbReference>
<evidence type="ECO:0000256" key="3">
    <source>
        <dbReference type="ARBA" id="ARBA00022801"/>
    </source>
</evidence>
<evidence type="ECO:0000256" key="2">
    <source>
        <dbReference type="ARBA" id="ARBA00022722"/>
    </source>
</evidence>
<dbReference type="STRING" id="1124188.SAMN05444377_103199"/>
<proteinExistence type="predicted"/>
<evidence type="ECO:0000256" key="1">
    <source>
        <dbReference type="ARBA" id="ARBA00022649"/>
    </source>
</evidence>
<dbReference type="Proteomes" id="UP000184147">
    <property type="component" value="Unassembled WGS sequence"/>
</dbReference>
<dbReference type="AlphaFoldDB" id="A0A1M4YRG6"/>
<dbReference type="InterPro" id="IPR008201">
    <property type="entry name" value="HepT-like"/>
</dbReference>
<organism evidence="4 5">
    <name type="scientific">Flavobacterium fontis</name>
    <dbReference type="NCBI Taxonomy" id="1124188"/>
    <lineage>
        <taxon>Bacteria</taxon>
        <taxon>Pseudomonadati</taxon>
        <taxon>Bacteroidota</taxon>
        <taxon>Flavobacteriia</taxon>
        <taxon>Flavobacteriales</taxon>
        <taxon>Flavobacteriaceae</taxon>
        <taxon>Flavobacterium</taxon>
    </lineage>
</organism>
<keyword evidence="2" id="KW-0540">Nuclease</keyword>
<keyword evidence="3" id="KW-0378">Hydrolase</keyword>
<protein>
    <submittedName>
        <fullName evidence="4">Uncharacterized protein</fullName>
    </submittedName>
</protein>
<accession>A0A1M4YRG6</accession>
<evidence type="ECO:0000313" key="4">
    <source>
        <dbReference type="EMBL" id="SHF08283.1"/>
    </source>
</evidence>
<gene>
    <name evidence="4" type="ORF">SAMN05444377_103199</name>
</gene>
<evidence type="ECO:0000313" key="5">
    <source>
        <dbReference type="Proteomes" id="UP000184147"/>
    </source>
</evidence>
<sequence length="41" mass="4790">MDAITEIENYLQDADLDHFVKNSMMFNATLRQLEIIEEACN</sequence>
<name>A0A1M4YRG6_9FLAO</name>
<keyword evidence="1" id="KW-1277">Toxin-antitoxin system</keyword>
<dbReference type="GO" id="GO:0110001">
    <property type="term" value="C:toxin-antitoxin complex"/>
    <property type="evidence" value="ECO:0007669"/>
    <property type="project" value="InterPro"/>
</dbReference>
<dbReference type="EMBL" id="FQVQ01000003">
    <property type="protein sequence ID" value="SHF08283.1"/>
    <property type="molecule type" value="Genomic_DNA"/>
</dbReference>
<reference evidence="4 5" key="1">
    <citation type="submission" date="2016-11" db="EMBL/GenBank/DDBJ databases">
        <authorList>
            <person name="Jaros S."/>
            <person name="Januszkiewicz K."/>
            <person name="Wedrychowicz H."/>
        </authorList>
    </citation>
    <scope>NUCLEOTIDE SEQUENCE [LARGE SCALE GENOMIC DNA]</scope>
    <source>
        <strain evidence="4 5">DSM 25660</strain>
    </source>
</reference>
<dbReference type="GO" id="GO:0016787">
    <property type="term" value="F:hydrolase activity"/>
    <property type="evidence" value="ECO:0007669"/>
    <property type="project" value="UniProtKB-KW"/>
</dbReference>